<keyword evidence="1" id="KW-0732">Signal</keyword>
<dbReference type="KEGG" id="psco:LY89DRAFT_670960"/>
<evidence type="ECO:0000313" key="3">
    <source>
        <dbReference type="Proteomes" id="UP000070700"/>
    </source>
</evidence>
<name>A0A194X5P4_MOLSC</name>
<dbReference type="EMBL" id="KQ947418">
    <property type="protein sequence ID" value="KUJ15498.1"/>
    <property type="molecule type" value="Genomic_DNA"/>
</dbReference>
<feature type="signal peptide" evidence="1">
    <location>
        <begin position="1"/>
        <end position="27"/>
    </location>
</feature>
<gene>
    <name evidence="2" type="ORF">LY89DRAFT_670960</name>
</gene>
<dbReference type="AlphaFoldDB" id="A0A194X5P4"/>
<protein>
    <submittedName>
        <fullName evidence="2">Uncharacterized protein</fullName>
    </submittedName>
</protein>
<reference evidence="2 3" key="1">
    <citation type="submission" date="2015-10" db="EMBL/GenBank/DDBJ databases">
        <title>Full genome of DAOMC 229536 Phialocephala scopiformis, a fungal endophyte of spruce producing the potent anti-insectan compound rugulosin.</title>
        <authorList>
            <consortium name="DOE Joint Genome Institute"/>
            <person name="Walker A.K."/>
            <person name="Frasz S.L."/>
            <person name="Seifert K.A."/>
            <person name="Miller J.D."/>
            <person name="Mondo S.J."/>
            <person name="Labutti K."/>
            <person name="Lipzen A."/>
            <person name="Dockter R."/>
            <person name="Kennedy M."/>
            <person name="Grigoriev I.V."/>
            <person name="Spatafora J.W."/>
        </authorList>
    </citation>
    <scope>NUCLEOTIDE SEQUENCE [LARGE SCALE GENOMIC DNA]</scope>
    <source>
        <strain evidence="2 3">CBS 120377</strain>
    </source>
</reference>
<proteinExistence type="predicted"/>
<evidence type="ECO:0000313" key="2">
    <source>
        <dbReference type="EMBL" id="KUJ15498.1"/>
    </source>
</evidence>
<organism evidence="2 3">
    <name type="scientific">Mollisia scopiformis</name>
    <name type="common">Conifer needle endophyte fungus</name>
    <name type="synonym">Phialocephala scopiformis</name>
    <dbReference type="NCBI Taxonomy" id="149040"/>
    <lineage>
        <taxon>Eukaryota</taxon>
        <taxon>Fungi</taxon>
        <taxon>Dikarya</taxon>
        <taxon>Ascomycota</taxon>
        <taxon>Pezizomycotina</taxon>
        <taxon>Leotiomycetes</taxon>
        <taxon>Helotiales</taxon>
        <taxon>Mollisiaceae</taxon>
        <taxon>Mollisia</taxon>
    </lineage>
</organism>
<accession>A0A194X5P4</accession>
<dbReference type="RefSeq" id="XP_018069853.1">
    <property type="nucleotide sequence ID" value="XM_018213200.1"/>
</dbReference>
<dbReference type="GeneID" id="28822926"/>
<keyword evidence="3" id="KW-1185">Reference proteome</keyword>
<feature type="chain" id="PRO_5008267875" evidence="1">
    <location>
        <begin position="28"/>
        <end position="133"/>
    </location>
</feature>
<evidence type="ECO:0000256" key="1">
    <source>
        <dbReference type="SAM" id="SignalP"/>
    </source>
</evidence>
<dbReference type="Proteomes" id="UP000070700">
    <property type="component" value="Unassembled WGS sequence"/>
</dbReference>
<sequence length="133" mass="13908">MKGCTSQCKAAILPSLCVPLLIRPTLAANARILQAAVSPLELPSSAPHFQVVLLPARDWPARSRTRHAMLVPELESDELICADASCGSADHAELLGKASSKVTAGQELACDSPIATLARPSPDVRCGAVLRCA</sequence>
<dbReference type="InParanoid" id="A0A194X5P4"/>